<dbReference type="Gene3D" id="3.10.100.10">
    <property type="entry name" value="Mannose-Binding Protein A, subunit A"/>
    <property type="match status" value="2"/>
</dbReference>
<dbReference type="SMART" id="SM00034">
    <property type="entry name" value="CLECT"/>
    <property type="match status" value="2"/>
</dbReference>
<feature type="domain" description="C-type lectin" evidence="2">
    <location>
        <begin position="33"/>
        <end position="150"/>
    </location>
</feature>
<evidence type="ECO:0000259" key="2">
    <source>
        <dbReference type="PROSITE" id="PS50041"/>
    </source>
</evidence>
<accession>A0AA36GGX8</accession>
<dbReference type="InterPro" id="IPR016187">
    <property type="entry name" value="CTDL_fold"/>
</dbReference>
<keyword evidence="1" id="KW-1015">Disulfide bond</keyword>
<dbReference type="InterPro" id="IPR018378">
    <property type="entry name" value="C-type_lectin_CS"/>
</dbReference>
<evidence type="ECO:0000313" key="4">
    <source>
        <dbReference type="Proteomes" id="UP001176961"/>
    </source>
</evidence>
<organism evidence="3 4">
    <name type="scientific">Cylicocyclus nassatus</name>
    <name type="common">Nematode worm</name>
    <dbReference type="NCBI Taxonomy" id="53992"/>
    <lineage>
        <taxon>Eukaryota</taxon>
        <taxon>Metazoa</taxon>
        <taxon>Ecdysozoa</taxon>
        <taxon>Nematoda</taxon>
        <taxon>Chromadorea</taxon>
        <taxon>Rhabditida</taxon>
        <taxon>Rhabditina</taxon>
        <taxon>Rhabditomorpha</taxon>
        <taxon>Strongyloidea</taxon>
        <taxon>Strongylidae</taxon>
        <taxon>Cylicocyclus</taxon>
    </lineage>
</organism>
<protein>
    <recommendedName>
        <fullName evidence="2">C-type lectin domain-containing protein</fullName>
    </recommendedName>
</protein>
<dbReference type="EMBL" id="CATQJL010000001">
    <property type="protein sequence ID" value="CAJ0591984.1"/>
    <property type="molecule type" value="Genomic_DNA"/>
</dbReference>
<sequence length="356" mass="41088">MRMCFILSFFVMVIAQDGEGLAPCPSDYKDGDNGQSCYKLYTNRSTYEDASKQCQRDGGRVVLIEDEQSNNFIMRMAKADLMIWIGLRCTQPYASACLWYGSLRAPYMYTNFFQGNPNDIDECVLMMIGAVANGEWVSADCDMKSSFICQVTRKKLCGDYSEYKKGRKCYKQMNQNFSLEEAEQHCQKDCGHLASIHNLEENWLFYQLMKGHSYARLGLKFDNDEFSWTDKTTFDYNNFARGACYNRTSVSKLSSPTMAPTTCDETLIFEQNGTIYSPGKFVRIRFPHLNIHPDSSINLYNTVIDTLPFYQVSFRTPPTMYFRSSTNVLKMVFVPPPNPENNWRNDFPSVWRAEFS</sequence>
<dbReference type="Pfam" id="PF00059">
    <property type="entry name" value="Lectin_C"/>
    <property type="match status" value="2"/>
</dbReference>
<dbReference type="PANTHER" id="PTHR22991:SF40">
    <property type="entry name" value="PROTEIN CBG13490"/>
    <property type="match status" value="1"/>
</dbReference>
<dbReference type="PANTHER" id="PTHR22991">
    <property type="entry name" value="PROTEIN CBG13490"/>
    <property type="match status" value="1"/>
</dbReference>
<comment type="caution">
    <text evidence="3">The sequence shown here is derived from an EMBL/GenBank/DDBJ whole genome shotgun (WGS) entry which is preliminary data.</text>
</comment>
<proteinExistence type="predicted"/>
<evidence type="ECO:0000256" key="1">
    <source>
        <dbReference type="ARBA" id="ARBA00023157"/>
    </source>
</evidence>
<dbReference type="AlphaFoldDB" id="A0AA36GGX8"/>
<evidence type="ECO:0000313" key="3">
    <source>
        <dbReference type="EMBL" id="CAJ0591984.1"/>
    </source>
</evidence>
<dbReference type="InterPro" id="IPR050976">
    <property type="entry name" value="Snaclec"/>
</dbReference>
<dbReference type="InterPro" id="IPR016186">
    <property type="entry name" value="C-type_lectin-like/link_sf"/>
</dbReference>
<reference evidence="3" key="1">
    <citation type="submission" date="2023-07" db="EMBL/GenBank/DDBJ databases">
        <authorList>
            <consortium name="CYATHOMIX"/>
        </authorList>
    </citation>
    <scope>NUCLEOTIDE SEQUENCE</scope>
    <source>
        <strain evidence="3">N/A</strain>
    </source>
</reference>
<dbReference type="CDD" id="cd00037">
    <property type="entry name" value="CLECT"/>
    <property type="match status" value="2"/>
</dbReference>
<dbReference type="PROSITE" id="PS00615">
    <property type="entry name" value="C_TYPE_LECTIN_1"/>
    <property type="match status" value="1"/>
</dbReference>
<dbReference type="Proteomes" id="UP001176961">
    <property type="component" value="Unassembled WGS sequence"/>
</dbReference>
<gene>
    <name evidence="3" type="ORF">CYNAS_LOCUS3967</name>
</gene>
<dbReference type="PROSITE" id="PS50041">
    <property type="entry name" value="C_TYPE_LECTIN_2"/>
    <property type="match status" value="2"/>
</dbReference>
<keyword evidence="4" id="KW-1185">Reference proteome</keyword>
<feature type="domain" description="C-type lectin" evidence="2">
    <location>
        <begin position="165"/>
        <end position="244"/>
    </location>
</feature>
<dbReference type="SUPFAM" id="SSF56436">
    <property type="entry name" value="C-type lectin-like"/>
    <property type="match status" value="2"/>
</dbReference>
<name>A0AA36GGX8_CYLNA</name>
<dbReference type="InterPro" id="IPR001304">
    <property type="entry name" value="C-type_lectin-like"/>
</dbReference>